<protein>
    <recommendedName>
        <fullName evidence="8">HIT-type domain-containing protein</fullName>
    </recommendedName>
</protein>
<dbReference type="Gene3D" id="3.30.60.190">
    <property type="match status" value="1"/>
</dbReference>
<dbReference type="GO" id="GO:0008270">
    <property type="term" value="F:zinc ion binding"/>
    <property type="evidence" value="ECO:0007669"/>
    <property type="project" value="UniProtKB-UniRule"/>
</dbReference>
<dbReference type="GO" id="GO:0048254">
    <property type="term" value="P:snoRNA localization"/>
    <property type="evidence" value="ECO:0007669"/>
    <property type="project" value="TreeGrafter"/>
</dbReference>
<evidence type="ECO:0000259" key="8">
    <source>
        <dbReference type="PROSITE" id="PS51083"/>
    </source>
</evidence>
<dbReference type="PROSITE" id="PS51083">
    <property type="entry name" value="ZF_HIT"/>
    <property type="match status" value="1"/>
</dbReference>
<dbReference type="InterPro" id="IPR007529">
    <property type="entry name" value="Znf_HIT"/>
</dbReference>
<keyword evidence="3" id="KW-0862">Zinc</keyword>
<dbReference type="GO" id="GO:0070761">
    <property type="term" value="C:pre-snoRNP complex"/>
    <property type="evidence" value="ECO:0007669"/>
    <property type="project" value="TreeGrafter"/>
</dbReference>
<dbReference type="PANTHER" id="PTHR13483:SF11">
    <property type="entry name" value="ZINC FINGER HIT DOMAIN-CONTAINING PROTEIN 3"/>
    <property type="match status" value="1"/>
</dbReference>
<dbReference type="GO" id="GO:0000463">
    <property type="term" value="P:maturation of LSU-rRNA from tricistronic rRNA transcript (SSU-rRNA, 5.8S rRNA, LSU-rRNA)"/>
    <property type="evidence" value="ECO:0007669"/>
    <property type="project" value="TreeGrafter"/>
</dbReference>
<dbReference type="AlphaFoldDB" id="A0AAV9J015"/>
<dbReference type="GO" id="GO:0005634">
    <property type="term" value="C:nucleus"/>
    <property type="evidence" value="ECO:0007669"/>
    <property type="project" value="TreeGrafter"/>
</dbReference>
<evidence type="ECO:0000256" key="3">
    <source>
        <dbReference type="ARBA" id="ARBA00022833"/>
    </source>
</evidence>
<comment type="similarity">
    <text evidence="5">Belongs to the BCD1 family.</text>
</comment>
<dbReference type="Pfam" id="PF25790">
    <property type="entry name" value="BCD1"/>
    <property type="match status" value="1"/>
</dbReference>
<comment type="caution">
    <text evidence="9">The sequence shown here is derived from an EMBL/GenBank/DDBJ whole genome shotgun (WGS) entry which is preliminary data.</text>
</comment>
<accession>A0AAV9J015</accession>
<evidence type="ECO:0000313" key="10">
    <source>
        <dbReference type="Proteomes" id="UP001301350"/>
    </source>
</evidence>
<evidence type="ECO:0000256" key="5">
    <source>
        <dbReference type="ARBA" id="ARBA00049654"/>
    </source>
</evidence>
<proteinExistence type="inferred from homology"/>
<evidence type="ECO:0000313" key="9">
    <source>
        <dbReference type="EMBL" id="KAK4537894.1"/>
    </source>
</evidence>
<dbReference type="EMBL" id="JANCYW010000014">
    <property type="protein sequence ID" value="KAK4537894.1"/>
    <property type="molecule type" value="Genomic_DNA"/>
</dbReference>
<evidence type="ECO:0000256" key="7">
    <source>
        <dbReference type="SAM" id="MobiDB-lite"/>
    </source>
</evidence>
<name>A0AAV9J015_CYACA</name>
<evidence type="ECO:0000256" key="6">
    <source>
        <dbReference type="PROSITE-ProRule" id="PRU00453"/>
    </source>
</evidence>
<dbReference type="GO" id="GO:0000492">
    <property type="term" value="P:box C/D snoRNP assembly"/>
    <property type="evidence" value="ECO:0007669"/>
    <property type="project" value="TreeGrafter"/>
</dbReference>
<feature type="domain" description="HIT-type" evidence="8">
    <location>
        <begin position="55"/>
        <end position="91"/>
    </location>
</feature>
<evidence type="ECO:0000256" key="2">
    <source>
        <dbReference type="ARBA" id="ARBA00022771"/>
    </source>
</evidence>
<dbReference type="SUPFAM" id="SSF144232">
    <property type="entry name" value="HIT/MYND zinc finger-like"/>
    <property type="match status" value="1"/>
</dbReference>
<dbReference type="InterPro" id="IPR051639">
    <property type="entry name" value="BCD1"/>
</dbReference>
<dbReference type="CDD" id="cd23024">
    <property type="entry name" value="zf-HIT_ZNHIT2-3"/>
    <property type="match status" value="1"/>
</dbReference>
<keyword evidence="10" id="KW-1185">Reference proteome</keyword>
<dbReference type="InterPro" id="IPR057721">
    <property type="entry name" value="BCD1_alpha/beta"/>
</dbReference>
<evidence type="ECO:0000256" key="4">
    <source>
        <dbReference type="ARBA" id="ARBA00049598"/>
    </source>
</evidence>
<keyword evidence="2 6" id="KW-0863">Zinc-finger</keyword>
<reference evidence="9 10" key="1">
    <citation type="submission" date="2022-07" db="EMBL/GenBank/DDBJ databases">
        <title>Genome-wide signatures of adaptation to extreme environments.</title>
        <authorList>
            <person name="Cho C.H."/>
            <person name="Yoon H.S."/>
        </authorList>
    </citation>
    <scope>NUCLEOTIDE SEQUENCE [LARGE SCALE GENOMIC DNA]</scope>
    <source>
        <strain evidence="9 10">DBV 063 E5</strain>
    </source>
</reference>
<gene>
    <name evidence="9" type="ORF">CDCA_CDCA14G3919</name>
</gene>
<comment type="function">
    <text evidence="4">Required for box C/D snoRNAs accumulation involved in snoRNA processing, snoRNA transport to the nucleolus and ribosome biogenesis.</text>
</comment>
<evidence type="ECO:0000256" key="1">
    <source>
        <dbReference type="ARBA" id="ARBA00022723"/>
    </source>
</evidence>
<dbReference type="PANTHER" id="PTHR13483">
    <property type="entry name" value="BOX C_D SNORNA PROTEIN 1-RELATED"/>
    <property type="match status" value="1"/>
</dbReference>
<organism evidence="9 10">
    <name type="scientific">Cyanidium caldarium</name>
    <name type="common">Red alga</name>
    <dbReference type="NCBI Taxonomy" id="2771"/>
    <lineage>
        <taxon>Eukaryota</taxon>
        <taxon>Rhodophyta</taxon>
        <taxon>Bangiophyceae</taxon>
        <taxon>Cyanidiales</taxon>
        <taxon>Cyanidiaceae</taxon>
        <taxon>Cyanidium</taxon>
    </lineage>
</organism>
<dbReference type="Pfam" id="PF04438">
    <property type="entry name" value="zf-HIT"/>
    <property type="match status" value="1"/>
</dbReference>
<dbReference type="Proteomes" id="UP001301350">
    <property type="component" value="Unassembled WGS sequence"/>
</dbReference>
<feature type="region of interest" description="Disordered" evidence="7">
    <location>
        <begin position="15"/>
        <end position="45"/>
    </location>
</feature>
<sequence length="298" mass="33866">MSGVDGWRGQCRVLEGRDPVEPVTPSPSAEMDAPQHPTDDALLSTSSTPRAHRFCITCHGDGGARYTCPGCRAPLCCLECYRGHARDRQTCPGGGRRHRAGYVGRREFDLPQLLQDYAFLDDVERQRRLVGAQPPPASFSSPRRHERQRRAWQRAARQRGLRLQGMPAGMEKRRRNTSTYDATTDTMYWRVEVRVRRDAPAETSLHVLPHCSERDTLLTLLQPLLAHTLGDLDEVWLLADRANHPHLHLREWERRTLLEVLRAAECLIEFPTLELRYASTDQTEERSSVADNVTSAAE</sequence>
<keyword evidence="1" id="KW-0479">Metal-binding</keyword>